<evidence type="ECO:0000313" key="1">
    <source>
        <dbReference type="EMBL" id="MBF1304947.1"/>
    </source>
</evidence>
<accession>A0A930DX79</accession>
<dbReference type="Proteomes" id="UP000780721">
    <property type="component" value="Unassembled WGS sequence"/>
</dbReference>
<dbReference type="AlphaFoldDB" id="A0A930DX79"/>
<dbReference type="EMBL" id="JABZRB010000074">
    <property type="protein sequence ID" value="MBF1304947.1"/>
    <property type="molecule type" value="Genomic_DNA"/>
</dbReference>
<proteinExistence type="predicted"/>
<protein>
    <submittedName>
        <fullName evidence="1">Uncharacterized protein</fullName>
    </submittedName>
</protein>
<reference evidence="1" key="1">
    <citation type="submission" date="2020-04" db="EMBL/GenBank/DDBJ databases">
        <title>Deep metagenomics examines the oral microbiome during advanced dental caries in children, revealing novel taxa and co-occurrences with host molecules.</title>
        <authorList>
            <person name="Baker J.L."/>
            <person name="Morton J.T."/>
            <person name="Dinis M."/>
            <person name="Alvarez R."/>
            <person name="Tran N.C."/>
            <person name="Knight R."/>
            <person name="Edlund A."/>
        </authorList>
    </citation>
    <scope>NUCLEOTIDE SEQUENCE</scope>
    <source>
        <strain evidence="1">JCVI_48_bin.5</strain>
    </source>
</reference>
<sequence length="206" mass="23553">PVGDYEYSSNLISSGNGKNFLRYILSERLHGYFSDARFFGFIREEQLGFTAEKNIEKYGVHILTQSVALDRKEGDSIEYCALSRDPVVSSGEYDLQTNTMNPMIPLEIHYPLGEEQNIEGIRFEKIELEDGKLLQNFQGNMALYNYQTGGYDLLPSKDGTLEGEKLTPYLSEKKELNIRFVPKESNVSPQIRQYLPQIYVVAKEEA</sequence>
<name>A0A930DX79_9FIRM</name>
<gene>
    <name evidence="1" type="ORF">HXM91_03660</name>
</gene>
<evidence type="ECO:0000313" key="2">
    <source>
        <dbReference type="Proteomes" id="UP000780721"/>
    </source>
</evidence>
<comment type="caution">
    <text evidence="1">The sequence shown here is derived from an EMBL/GenBank/DDBJ whole genome shotgun (WGS) entry which is preliminary data.</text>
</comment>
<organism evidence="1 2">
    <name type="scientific">Oribacterium sinus</name>
    <dbReference type="NCBI Taxonomy" id="237576"/>
    <lineage>
        <taxon>Bacteria</taxon>
        <taxon>Bacillati</taxon>
        <taxon>Bacillota</taxon>
        <taxon>Clostridia</taxon>
        <taxon>Lachnospirales</taxon>
        <taxon>Lachnospiraceae</taxon>
        <taxon>Oribacterium</taxon>
    </lineage>
</organism>
<feature type="non-terminal residue" evidence="1">
    <location>
        <position position="1"/>
    </location>
</feature>